<evidence type="ECO:0000256" key="2">
    <source>
        <dbReference type="ARBA" id="ARBA00022475"/>
    </source>
</evidence>
<keyword evidence="2" id="KW-1003">Cell membrane</keyword>
<proteinExistence type="predicted"/>
<dbReference type="InterPro" id="IPR018076">
    <property type="entry name" value="T2SS_GspF_dom"/>
</dbReference>
<evidence type="ECO:0000256" key="4">
    <source>
        <dbReference type="ARBA" id="ARBA00022989"/>
    </source>
</evidence>
<feature type="transmembrane region" description="Helical" evidence="6">
    <location>
        <begin position="45"/>
        <end position="61"/>
    </location>
</feature>
<feature type="transmembrane region" description="Helical" evidence="6">
    <location>
        <begin position="223"/>
        <end position="240"/>
    </location>
</feature>
<evidence type="ECO:0000256" key="6">
    <source>
        <dbReference type="SAM" id="Phobius"/>
    </source>
</evidence>
<evidence type="ECO:0000313" key="9">
    <source>
        <dbReference type="Proteomes" id="UP001527882"/>
    </source>
</evidence>
<keyword evidence="5 6" id="KW-0472">Membrane</keyword>
<dbReference type="EMBL" id="JAQAGZ010000020">
    <property type="protein sequence ID" value="MCZ8515871.1"/>
    <property type="molecule type" value="Genomic_DNA"/>
</dbReference>
<dbReference type="PANTHER" id="PTHR35007">
    <property type="entry name" value="INTEGRAL MEMBRANE PROTEIN-RELATED"/>
    <property type="match status" value="1"/>
</dbReference>
<keyword evidence="4 6" id="KW-1133">Transmembrane helix</keyword>
<evidence type="ECO:0000259" key="7">
    <source>
        <dbReference type="Pfam" id="PF00482"/>
    </source>
</evidence>
<organism evidence="8 9">
    <name type="scientific">Paenibacillus gyeongsangnamensis</name>
    <dbReference type="NCBI Taxonomy" id="3388067"/>
    <lineage>
        <taxon>Bacteria</taxon>
        <taxon>Bacillati</taxon>
        <taxon>Bacillota</taxon>
        <taxon>Bacilli</taxon>
        <taxon>Bacillales</taxon>
        <taxon>Paenibacillaceae</taxon>
        <taxon>Paenibacillus</taxon>
    </lineage>
</organism>
<keyword evidence="9" id="KW-1185">Reference proteome</keyword>
<sequence>MRSEVKSVGRPSLRFGTELIDIYKRSPHTDGLTDYNAYRLNRSELLISLAAGCTVMGGIAFVFFKSFWAIVLLSAFGCYYPALRRRRLIEKRKAQLKLQFKQLLSALSSSLSAGRSVESAFREALNDLKLLYPGSGTMIVKELEILLHRLDNGETVESALMQFSKRAHVEDIAQFADVFVICKRTGGNLVQVIRRTAGLIQDKLDIEQDIQVQIAQKKFESKVLILAPVVMVAVLSSSSPDYMEPLYAGAGRLLMLGALTVLAACYRLTQKIMNIPV</sequence>
<reference evidence="8 9" key="1">
    <citation type="submission" date="2022-12" db="EMBL/GenBank/DDBJ databases">
        <title>Draft genome sequence of Paenibacillus sp. dW9.</title>
        <authorList>
            <person name="Choi E.-W."/>
            <person name="Kim D.-U."/>
        </authorList>
    </citation>
    <scope>NUCLEOTIDE SEQUENCE [LARGE SCALE GENOMIC DNA]</scope>
    <source>
        <strain evidence="9">dW9</strain>
    </source>
</reference>
<evidence type="ECO:0000256" key="3">
    <source>
        <dbReference type="ARBA" id="ARBA00022692"/>
    </source>
</evidence>
<comment type="subcellular location">
    <subcellularLocation>
        <location evidence="1">Cell membrane</location>
        <topology evidence="1">Multi-pass membrane protein</topology>
    </subcellularLocation>
</comment>
<accession>A0ABT4QGK6</accession>
<dbReference type="PANTHER" id="PTHR35007:SF1">
    <property type="entry name" value="PILUS ASSEMBLY PROTEIN"/>
    <property type="match status" value="1"/>
</dbReference>
<dbReference type="RefSeq" id="WP_269884405.1">
    <property type="nucleotide sequence ID" value="NZ_JAQAGZ010000020.1"/>
</dbReference>
<gene>
    <name evidence="8" type="ORF">O9H85_26435</name>
</gene>
<protein>
    <submittedName>
        <fullName evidence="8">Type II secretion system F family protein</fullName>
    </submittedName>
</protein>
<evidence type="ECO:0000256" key="1">
    <source>
        <dbReference type="ARBA" id="ARBA00004651"/>
    </source>
</evidence>
<keyword evidence="3 6" id="KW-0812">Transmembrane</keyword>
<comment type="caution">
    <text evidence="8">The sequence shown here is derived from an EMBL/GenBank/DDBJ whole genome shotgun (WGS) entry which is preliminary data.</text>
</comment>
<evidence type="ECO:0000313" key="8">
    <source>
        <dbReference type="EMBL" id="MCZ8515871.1"/>
    </source>
</evidence>
<dbReference type="Pfam" id="PF00482">
    <property type="entry name" value="T2SSF"/>
    <property type="match status" value="1"/>
</dbReference>
<name>A0ABT4QGK6_9BACL</name>
<feature type="transmembrane region" description="Helical" evidence="6">
    <location>
        <begin position="67"/>
        <end position="83"/>
    </location>
</feature>
<feature type="transmembrane region" description="Helical" evidence="6">
    <location>
        <begin position="246"/>
        <end position="266"/>
    </location>
</feature>
<feature type="domain" description="Type II secretion system protein GspF" evidence="7">
    <location>
        <begin position="104"/>
        <end position="235"/>
    </location>
</feature>
<evidence type="ECO:0000256" key="5">
    <source>
        <dbReference type="ARBA" id="ARBA00023136"/>
    </source>
</evidence>
<dbReference type="Proteomes" id="UP001527882">
    <property type="component" value="Unassembled WGS sequence"/>
</dbReference>